<sequence>MRKVPKLREIRIYDLNQFLHLQLPDKVVVFERAVIHDVAALGVKNEHAFVNLSRPEKEAIRELNQNLAIIIKPAVKGGVIVIQNMETYHQEYLRLLSDTRDYKILPVDPTRETQREIRILVEEAVTNGWITDKEG</sequence>
<dbReference type="Proteomes" id="UP001066276">
    <property type="component" value="Chromosome 2_1"/>
</dbReference>
<keyword evidence="2" id="KW-1185">Reference proteome</keyword>
<dbReference type="AlphaFoldDB" id="A0AAV7VIZ9"/>
<accession>A0AAV7VIZ9</accession>
<organism evidence="1 2">
    <name type="scientific">Pleurodeles waltl</name>
    <name type="common">Iberian ribbed newt</name>
    <dbReference type="NCBI Taxonomy" id="8319"/>
    <lineage>
        <taxon>Eukaryota</taxon>
        <taxon>Metazoa</taxon>
        <taxon>Chordata</taxon>
        <taxon>Craniata</taxon>
        <taxon>Vertebrata</taxon>
        <taxon>Euteleostomi</taxon>
        <taxon>Amphibia</taxon>
        <taxon>Batrachia</taxon>
        <taxon>Caudata</taxon>
        <taxon>Salamandroidea</taxon>
        <taxon>Salamandridae</taxon>
        <taxon>Pleurodelinae</taxon>
        <taxon>Pleurodeles</taxon>
    </lineage>
</organism>
<evidence type="ECO:0000313" key="1">
    <source>
        <dbReference type="EMBL" id="KAJ1200190.1"/>
    </source>
</evidence>
<proteinExistence type="predicted"/>
<reference evidence="1" key="1">
    <citation type="journal article" date="2022" name="bioRxiv">
        <title>Sequencing and chromosome-scale assembly of the giantPleurodeles waltlgenome.</title>
        <authorList>
            <person name="Brown T."/>
            <person name="Elewa A."/>
            <person name="Iarovenko S."/>
            <person name="Subramanian E."/>
            <person name="Araus A.J."/>
            <person name="Petzold A."/>
            <person name="Susuki M."/>
            <person name="Suzuki K.-i.T."/>
            <person name="Hayashi T."/>
            <person name="Toyoda A."/>
            <person name="Oliveira C."/>
            <person name="Osipova E."/>
            <person name="Leigh N.D."/>
            <person name="Simon A."/>
            <person name="Yun M.H."/>
        </authorList>
    </citation>
    <scope>NUCLEOTIDE SEQUENCE</scope>
    <source>
        <strain evidence="1">20211129_DDA</strain>
        <tissue evidence="1">Liver</tissue>
    </source>
</reference>
<name>A0AAV7VIZ9_PLEWA</name>
<gene>
    <name evidence="1" type="ORF">NDU88_004017</name>
</gene>
<comment type="caution">
    <text evidence="1">The sequence shown here is derived from an EMBL/GenBank/DDBJ whole genome shotgun (WGS) entry which is preliminary data.</text>
</comment>
<dbReference type="EMBL" id="JANPWB010000003">
    <property type="protein sequence ID" value="KAJ1200190.1"/>
    <property type="molecule type" value="Genomic_DNA"/>
</dbReference>
<evidence type="ECO:0000313" key="2">
    <source>
        <dbReference type="Proteomes" id="UP001066276"/>
    </source>
</evidence>
<protein>
    <submittedName>
        <fullName evidence="1">Uncharacterized protein</fullName>
    </submittedName>
</protein>